<dbReference type="PANTHER" id="PTHR10514">
    <property type="entry name" value="ANGIOTENSIN-CONVERTING ENZYME"/>
    <property type="match status" value="1"/>
</dbReference>
<comment type="caution">
    <text evidence="5">Lacks conserved residue(s) required for the propagation of feature annotation.</text>
</comment>
<keyword evidence="2" id="KW-0732">Signal</keyword>
<evidence type="ECO:0000256" key="1">
    <source>
        <dbReference type="ARBA" id="ARBA00008139"/>
    </source>
</evidence>
<dbReference type="GO" id="GO:0005615">
    <property type="term" value="C:extracellular space"/>
    <property type="evidence" value="ECO:0007669"/>
    <property type="project" value="TreeGrafter"/>
</dbReference>
<dbReference type="GO" id="GO:0005886">
    <property type="term" value="C:plasma membrane"/>
    <property type="evidence" value="ECO:0007669"/>
    <property type="project" value="TreeGrafter"/>
</dbReference>
<protein>
    <submittedName>
        <fullName evidence="6">Uncharacterized protein</fullName>
    </submittedName>
</protein>
<reference evidence="6" key="1">
    <citation type="submission" date="2020-11" db="EMBL/GenBank/DDBJ databases">
        <authorList>
            <person name="Tran Van P."/>
        </authorList>
    </citation>
    <scope>NUCLEOTIDE SEQUENCE</scope>
</reference>
<evidence type="ECO:0000256" key="2">
    <source>
        <dbReference type="ARBA" id="ARBA00022729"/>
    </source>
</evidence>
<evidence type="ECO:0000256" key="3">
    <source>
        <dbReference type="ARBA" id="ARBA00023157"/>
    </source>
</evidence>
<gene>
    <name evidence="6" type="ORF">TSIB3V08_LOCUS5452</name>
</gene>
<keyword evidence="4" id="KW-0325">Glycoprotein</keyword>
<accession>A0A7R9FZK3</accession>
<dbReference type="PROSITE" id="PS52011">
    <property type="entry name" value="PEPTIDASE_M2"/>
    <property type="match status" value="1"/>
</dbReference>
<dbReference type="GO" id="GO:0008237">
    <property type="term" value="F:metallopeptidase activity"/>
    <property type="evidence" value="ECO:0007669"/>
    <property type="project" value="InterPro"/>
</dbReference>
<evidence type="ECO:0000313" key="6">
    <source>
        <dbReference type="EMBL" id="CAD7261311.1"/>
    </source>
</evidence>
<organism evidence="6">
    <name type="scientific">Timema shepardi</name>
    <name type="common">Walking stick</name>
    <dbReference type="NCBI Taxonomy" id="629360"/>
    <lineage>
        <taxon>Eukaryota</taxon>
        <taxon>Metazoa</taxon>
        <taxon>Ecdysozoa</taxon>
        <taxon>Arthropoda</taxon>
        <taxon>Hexapoda</taxon>
        <taxon>Insecta</taxon>
        <taxon>Pterygota</taxon>
        <taxon>Neoptera</taxon>
        <taxon>Polyneoptera</taxon>
        <taxon>Phasmatodea</taxon>
        <taxon>Timematodea</taxon>
        <taxon>Timematoidea</taxon>
        <taxon>Timematidae</taxon>
        <taxon>Timema</taxon>
    </lineage>
</organism>
<dbReference type="GO" id="GO:0006508">
    <property type="term" value="P:proteolysis"/>
    <property type="evidence" value="ECO:0007669"/>
    <property type="project" value="InterPro"/>
</dbReference>
<dbReference type="SUPFAM" id="SSF55486">
    <property type="entry name" value="Metalloproteases ('zincins'), catalytic domain"/>
    <property type="match status" value="1"/>
</dbReference>
<keyword evidence="3" id="KW-1015">Disulfide bond</keyword>
<comment type="similarity">
    <text evidence="1 5">Belongs to the peptidase M2 family.</text>
</comment>
<sequence length="80" mass="9249">MLQMGSSRPWPDAMEVVTGQREMDASGLLDYFSPLYKWLQDENNRTEEYIGWESSNKVCVQNQDELAKILENLSESSTEE</sequence>
<evidence type="ECO:0000256" key="5">
    <source>
        <dbReference type="PROSITE-ProRule" id="PRU01355"/>
    </source>
</evidence>
<dbReference type="EMBL" id="OC002126">
    <property type="protein sequence ID" value="CAD7261311.1"/>
    <property type="molecule type" value="Genomic_DNA"/>
</dbReference>
<dbReference type="AlphaFoldDB" id="A0A7R9FZK3"/>
<dbReference type="PANTHER" id="PTHR10514:SF44">
    <property type="entry name" value="ANGIOTENSIN-CONVERTING ENZYME-RELATED"/>
    <property type="match status" value="1"/>
</dbReference>
<proteinExistence type="inferred from homology"/>
<dbReference type="GO" id="GO:0008241">
    <property type="term" value="F:peptidyl-dipeptidase activity"/>
    <property type="evidence" value="ECO:0007669"/>
    <property type="project" value="InterPro"/>
</dbReference>
<name>A0A7R9FZK3_TIMSH</name>
<dbReference type="Pfam" id="PF01401">
    <property type="entry name" value="Peptidase_M2"/>
    <property type="match status" value="1"/>
</dbReference>
<evidence type="ECO:0000256" key="4">
    <source>
        <dbReference type="ARBA" id="ARBA00023180"/>
    </source>
</evidence>
<dbReference type="InterPro" id="IPR001548">
    <property type="entry name" value="Peptidase_M2"/>
</dbReference>